<dbReference type="AlphaFoldDB" id="A0A642B2M0"/>
<dbReference type="InterPro" id="IPR014756">
    <property type="entry name" value="Ig_E-set"/>
</dbReference>
<dbReference type="Gene3D" id="2.120.10.30">
    <property type="entry name" value="TolB, C-terminal domain"/>
    <property type="match status" value="1"/>
</dbReference>
<evidence type="ECO:0000313" key="2">
    <source>
        <dbReference type="EMBL" id="KAA4604825.1"/>
    </source>
</evidence>
<comment type="caution">
    <text evidence="2">The sequence shown here is derived from an EMBL/GenBank/DDBJ whole genome shotgun (WGS) entry which is preliminary data.</text>
</comment>
<reference evidence="2" key="1">
    <citation type="journal article" date="2019" name="Nat. Med.">
        <title>A library of human gut bacterial isolates paired with longitudinal multiomics data enables mechanistic microbiome research.</title>
        <authorList>
            <person name="Poyet M."/>
            <person name="Groussin M."/>
            <person name="Gibbons S.M."/>
            <person name="Avila-Pacheco J."/>
            <person name="Jiang X."/>
            <person name="Kearney S.M."/>
            <person name="Perrotta A.R."/>
            <person name="Berdy B."/>
            <person name="Zhao S."/>
            <person name="Lieberman T.D."/>
            <person name="Swanson P.K."/>
            <person name="Smith M."/>
            <person name="Roesemann S."/>
            <person name="Alexander J.E."/>
            <person name="Rich S.A."/>
            <person name="Livny J."/>
            <person name="Vlamakis H."/>
            <person name="Clish C."/>
            <person name="Bullock K."/>
            <person name="Deik A."/>
            <person name="Scott J."/>
            <person name="Pierce K.A."/>
            <person name="Xavier R.J."/>
            <person name="Alm E.J."/>
        </authorList>
    </citation>
    <scope>NUCLEOTIDE SEQUENCE</scope>
    <source>
        <strain evidence="2">BIOML-A21</strain>
    </source>
</reference>
<dbReference type="Gene3D" id="2.60.40.10">
    <property type="entry name" value="Immunoglobulins"/>
    <property type="match status" value="1"/>
</dbReference>
<feature type="domain" description="IPT/TIG" evidence="1">
    <location>
        <begin position="50"/>
        <end position="129"/>
    </location>
</feature>
<dbReference type="EMBL" id="VWFV01000191">
    <property type="protein sequence ID" value="KAA4604825.1"/>
    <property type="molecule type" value="Genomic_DNA"/>
</dbReference>
<dbReference type="SUPFAM" id="SSF81296">
    <property type="entry name" value="E set domains"/>
    <property type="match status" value="1"/>
</dbReference>
<evidence type="ECO:0000259" key="1">
    <source>
        <dbReference type="Pfam" id="PF01833"/>
    </source>
</evidence>
<dbReference type="SUPFAM" id="SSF63829">
    <property type="entry name" value="Calcium-dependent phosphotriesterase"/>
    <property type="match status" value="1"/>
</dbReference>
<dbReference type="InterPro" id="IPR013783">
    <property type="entry name" value="Ig-like_fold"/>
</dbReference>
<dbReference type="Pfam" id="PF01833">
    <property type="entry name" value="TIG"/>
    <property type="match status" value="1"/>
</dbReference>
<dbReference type="InterPro" id="IPR002909">
    <property type="entry name" value="IPT_dom"/>
</dbReference>
<proteinExistence type="predicted"/>
<dbReference type="CDD" id="cd00603">
    <property type="entry name" value="IPT_PCSR"/>
    <property type="match status" value="1"/>
</dbReference>
<name>A0A642B2M0_BACOV</name>
<dbReference type="PROSITE" id="PS51257">
    <property type="entry name" value="PROKAR_LIPOPROTEIN"/>
    <property type="match status" value="1"/>
</dbReference>
<sequence length="355" mass="39611">MKSNLFMKRKLEIGLSLLIGTSVFGGCNNDLAPIRQSQTFPPNLNAPTVFESFSPDSGGVKTQLIIRGQNFGTDTAYLKVTVNNKRAAIVGVADDVIYAIVPARADTGYVRLFVGKDDNVEEYASQTKFIYQFKRNVTTLMGRQGQSGRDDGPYAECKLQRPWFALADKDGALFFIDEGRGQNKNGALRRAQEGWVETLVQNSGGPFQSPTCLAFNPKQDTLYISYMSYGSDIQTSFNILYVTREGGFMDVKGLCKFEKAETQGLAVHPQTGEIFFCNKSGGYIYRFNGPDYEDYEPLFQINRADKIDTRMVFNPEGTALFVVVCNRHCIYKVPYNALTHTFGEPELFAGGWDES</sequence>
<gene>
    <name evidence="2" type="ORF">F3C24_27730</name>
</gene>
<accession>A0A642B2M0</accession>
<dbReference type="InterPro" id="IPR011042">
    <property type="entry name" value="6-blade_b-propeller_TolB-like"/>
</dbReference>
<feature type="non-terminal residue" evidence="2">
    <location>
        <position position="355"/>
    </location>
</feature>
<organism evidence="2">
    <name type="scientific">Bacteroides ovatus</name>
    <dbReference type="NCBI Taxonomy" id="28116"/>
    <lineage>
        <taxon>Bacteria</taxon>
        <taxon>Pseudomonadati</taxon>
        <taxon>Bacteroidota</taxon>
        <taxon>Bacteroidia</taxon>
        <taxon>Bacteroidales</taxon>
        <taxon>Bacteroidaceae</taxon>
        <taxon>Bacteroides</taxon>
    </lineage>
</organism>
<protein>
    <submittedName>
        <fullName evidence="2">Phospholipase</fullName>
    </submittedName>
</protein>